<name>A0A9K3PDF5_9STRA</name>
<dbReference type="Proteomes" id="UP000693970">
    <property type="component" value="Unassembled WGS sequence"/>
</dbReference>
<sequence>MSSMLHPSSGGDAYIRESVKNNSKRRVSFSSIHIVEFPYAVGYTPCNSGVPIGAGSKAQFEVAFQLDHFESSRPPRRSKEALHLTAADRRAILLRNGFSSVDISAATKAATSIRKQRAETLRGLRAIVQPLTLKISPNNPSTTNTKTGTSTTATTERTSHSYCPSPVPPSPLRPSHRSHASSSQAEDSLRRRRRQRRLSQTASPMPFKILTQSGTNMREQSLSPLLIKTKLSRRVRAPLQDNLFDPAASPTDATKNFGQNLAPGNIEVAESESFLYTLLSVGPDPTGCFINKPVEKENERKIAFAVSPQRNRQTPVKRGWSTMSKGMDRPVVMPQRCLTPPQPKSPIYATRM</sequence>
<feature type="region of interest" description="Disordered" evidence="1">
    <location>
        <begin position="132"/>
        <end position="206"/>
    </location>
</feature>
<reference evidence="2" key="2">
    <citation type="submission" date="2021-04" db="EMBL/GenBank/DDBJ databases">
        <authorList>
            <person name="Podell S."/>
        </authorList>
    </citation>
    <scope>NUCLEOTIDE SEQUENCE</scope>
    <source>
        <strain evidence="2">Hildebrandi</strain>
    </source>
</reference>
<dbReference type="EMBL" id="JAGRRH010000024">
    <property type="protein sequence ID" value="KAG7342925.1"/>
    <property type="molecule type" value="Genomic_DNA"/>
</dbReference>
<organism evidence="2 3">
    <name type="scientific">Nitzschia inconspicua</name>
    <dbReference type="NCBI Taxonomy" id="303405"/>
    <lineage>
        <taxon>Eukaryota</taxon>
        <taxon>Sar</taxon>
        <taxon>Stramenopiles</taxon>
        <taxon>Ochrophyta</taxon>
        <taxon>Bacillariophyta</taxon>
        <taxon>Bacillariophyceae</taxon>
        <taxon>Bacillariophycidae</taxon>
        <taxon>Bacillariales</taxon>
        <taxon>Bacillariaceae</taxon>
        <taxon>Nitzschia</taxon>
    </lineage>
</organism>
<keyword evidence="3" id="KW-1185">Reference proteome</keyword>
<feature type="region of interest" description="Disordered" evidence="1">
    <location>
        <begin position="332"/>
        <end position="352"/>
    </location>
</feature>
<evidence type="ECO:0000313" key="3">
    <source>
        <dbReference type="Proteomes" id="UP000693970"/>
    </source>
</evidence>
<protein>
    <submittedName>
        <fullName evidence="2">Uncharacterized protein</fullName>
    </submittedName>
</protein>
<reference evidence="2" key="1">
    <citation type="journal article" date="2021" name="Sci. Rep.">
        <title>Diploid genomic architecture of Nitzschia inconspicua, an elite biomass production diatom.</title>
        <authorList>
            <person name="Oliver A."/>
            <person name="Podell S."/>
            <person name="Pinowska A."/>
            <person name="Traller J.C."/>
            <person name="Smith S.R."/>
            <person name="McClure R."/>
            <person name="Beliaev A."/>
            <person name="Bohutskyi P."/>
            <person name="Hill E.A."/>
            <person name="Rabines A."/>
            <person name="Zheng H."/>
            <person name="Allen L.Z."/>
            <person name="Kuo A."/>
            <person name="Grigoriev I.V."/>
            <person name="Allen A.E."/>
            <person name="Hazlebeck D."/>
            <person name="Allen E.E."/>
        </authorList>
    </citation>
    <scope>NUCLEOTIDE SEQUENCE</scope>
    <source>
        <strain evidence="2">Hildebrandi</strain>
    </source>
</reference>
<dbReference type="AlphaFoldDB" id="A0A9K3PDF5"/>
<gene>
    <name evidence="2" type="ORF">IV203_020870</name>
</gene>
<accession>A0A9K3PDF5</accession>
<evidence type="ECO:0000256" key="1">
    <source>
        <dbReference type="SAM" id="MobiDB-lite"/>
    </source>
</evidence>
<comment type="caution">
    <text evidence="2">The sequence shown here is derived from an EMBL/GenBank/DDBJ whole genome shotgun (WGS) entry which is preliminary data.</text>
</comment>
<feature type="compositionally biased region" description="Low complexity" evidence="1">
    <location>
        <begin position="141"/>
        <end position="164"/>
    </location>
</feature>
<evidence type="ECO:0000313" key="2">
    <source>
        <dbReference type="EMBL" id="KAG7342925.1"/>
    </source>
</evidence>
<proteinExistence type="predicted"/>